<reference evidence="9 10" key="1">
    <citation type="journal article" date="2013" name="Genome Announc.">
        <title>Draft Genome of the Nitrogen-Fixing Bacterium Pseudomonas stutzeri Strain KOS6 Isolated from Industrial Hydrocarbon Sludge.</title>
        <authorList>
            <person name="Grigoryeva T.V."/>
            <person name="Laikov A.V."/>
            <person name="Naumova R.P."/>
            <person name="Manolov A.I."/>
            <person name="Larin A.K."/>
            <person name="Karpova I.Y."/>
            <person name="Semashko T.A."/>
            <person name="Alexeev D.G."/>
            <person name="Kostryukova E.S."/>
            <person name="Muller R."/>
            <person name="Govorun V.M."/>
        </authorList>
    </citation>
    <scope>NUCLEOTIDE SEQUENCE [LARGE SCALE GENOMIC DNA]</scope>
    <source>
        <strain evidence="9 10">KOS6</strain>
    </source>
</reference>
<dbReference type="CDD" id="cd11614">
    <property type="entry name" value="SAF_CpaB_FlgA_like"/>
    <property type="match status" value="1"/>
</dbReference>
<keyword evidence="5" id="KW-0574">Periplasm</keyword>
<dbReference type="SMART" id="SM00858">
    <property type="entry name" value="SAF"/>
    <property type="match status" value="1"/>
</dbReference>
<comment type="caution">
    <text evidence="9">The sequence shown here is derived from an EMBL/GenBank/DDBJ whole genome shotgun (WGS) entry which is preliminary data.</text>
</comment>
<dbReference type="NCBIfam" id="TIGR03170">
    <property type="entry name" value="flgA_cterm"/>
    <property type="match status" value="1"/>
</dbReference>
<dbReference type="GO" id="GO:0044780">
    <property type="term" value="P:bacterial-type flagellum assembly"/>
    <property type="evidence" value="ECO:0007669"/>
    <property type="project" value="InterPro"/>
</dbReference>
<evidence type="ECO:0000256" key="2">
    <source>
        <dbReference type="ARBA" id="ARBA00010474"/>
    </source>
</evidence>
<dbReference type="Gene3D" id="2.30.30.760">
    <property type="match status" value="1"/>
</dbReference>
<dbReference type="Proteomes" id="UP000026923">
    <property type="component" value="Unassembled WGS sequence"/>
</dbReference>
<evidence type="ECO:0000256" key="6">
    <source>
        <dbReference type="ARBA" id="ARBA00025643"/>
    </source>
</evidence>
<dbReference type="eggNOG" id="COG1261">
    <property type="taxonomic scope" value="Bacteria"/>
</dbReference>
<dbReference type="AlphaFoldDB" id="A0A061JQW6"/>
<dbReference type="GO" id="GO:0042597">
    <property type="term" value="C:periplasmic space"/>
    <property type="evidence" value="ECO:0007669"/>
    <property type="project" value="UniProtKB-SubCell"/>
</dbReference>
<dbReference type="Pfam" id="PF17656">
    <property type="entry name" value="ChapFlgA_N"/>
    <property type="match status" value="1"/>
</dbReference>
<name>A0A061JQW6_STUST</name>
<evidence type="ECO:0000256" key="3">
    <source>
        <dbReference type="ARBA" id="ARBA00014754"/>
    </source>
</evidence>
<protein>
    <recommendedName>
        <fullName evidence="3">Flagella basal body P-ring formation protein FlgA</fullName>
    </recommendedName>
</protein>
<dbReference type="PANTHER" id="PTHR36307">
    <property type="entry name" value="FLAGELLA BASAL BODY P-RING FORMATION PROTEIN FLGA"/>
    <property type="match status" value="1"/>
</dbReference>
<accession>A0A061JQW6</accession>
<keyword evidence="4 7" id="KW-0732">Signal</keyword>
<keyword evidence="9" id="KW-0282">Flagellum</keyword>
<evidence type="ECO:0000313" key="10">
    <source>
        <dbReference type="Proteomes" id="UP000026923"/>
    </source>
</evidence>
<keyword evidence="9" id="KW-0969">Cilium</keyword>
<comment type="subcellular location">
    <subcellularLocation>
        <location evidence="1">Periplasm</location>
    </subcellularLocation>
</comment>
<organism evidence="9 10">
    <name type="scientific">Stutzerimonas stutzeri KOS6</name>
    <dbReference type="NCBI Taxonomy" id="1218352"/>
    <lineage>
        <taxon>Bacteria</taxon>
        <taxon>Pseudomonadati</taxon>
        <taxon>Pseudomonadota</taxon>
        <taxon>Gammaproteobacteria</taxon>
        <taxon>Pseudomonadales</taxon>
        <taxon>Pseudomonadaceae</taxon>
        <taxon>Stutzerimonas</taxon>
    </lineage>
</organism>
<evidence type="ECO:0000256" key="5">
    <source>
        <dbReference type="ARBA" id="ARBA00022764"/>
    </source>
</evidence>
<comment type="function">
    <text evidence="6">Involved in the assembly process of the P-ring formation. It may associate with FlgF on the rod constituting a structure essential for the P-ring assembly or may act as a modulator protein for the P-ring assembly.</text>
</comment>
<dbReference type="InterPro" id="IPR017585">
    <property type="entry name" value="SAF_FlgA"/>
</dbReference>
<feature type="domain" description="SAF" evidence="8">
    <location>
        <begin position="127"/>
        <end position="189"/>
    </location>
</feature>
<dbReference type="Pfam" id="PF13144">
    <property type="entry name" value="ChapFlgA"/>
    <property type="match status" value="1"/>
</dbReference>
<evidence type="ECO:0000256" key="1">
    <source>
        <dbReference type="ARBA" id="ARBA00004418"/>
    </source>
</evidence>
<evidence type="ECO:0000313" key="9">
    <source>
        <dbReference type="EMBL" id="EWC41018.1"/>
    </source>
</evidence>
<dbReference type="HOGENOM" id="CLU_070510_4_0_6"/>
<dbReference type="InterPro" id="IPR013974">
    <property type="entry name" value="SAF"/>
</dbReference>
<proteinExistence type="inferred from homology"/>
<comment type="similarity">
    <text evidence="2">Belongs to the FlgA family.</text>
</comment>
<feature type="signal peptide" evidence="7">
    <location>
        <begin position="1"/>
        <end position="34"/>
    </location>
</feature>
<dbReference type="Gene3D" id="3.90.1210.10">
    <property type="entry name" value="Antifreeze-like/N-acetylneuraminic acid synthase C-terminal domain"/>
    <property type="match status" value="1"/>
</dbReference>
<dbReference type="PANTHER" id="PTHR36307:SF1">
    <property type="entry name" value="FLAGELLA BASAL BODY P-RING FORMATION PROTEIN FLGA"/>
    <property type="match status" value="1"/>
</dbReference>
<evidence type="ECO:0000259" key="8">
    <source>
        <dbReference type="SMART" id="SM00858"/>
    </source>
</evidence>
<dbReference type="EMBL" id="AMCZ02000014">
    <property type="protein sequence ID" value="EWC41018.1"/>
    <property type="molecule type" value="Genomic_DNA"/>
</dbReference>
<evidence type="ECO:0000256" key="4">
    <source>
        <dbReference type="ARBA" id="ARBA00022729"/>
    </source>
</evidence>
<feature type="chain" id="PRO_5001601832" description="Flagella basal body P-ring formation protein FlgA" evidence="7">
    <location>
        <begin position="35"/>
        <end position="252"/>
    </location>
</feature>
<sequence length="252" mass="27856">MNVHMTIFRRGGQRLRRSTAIFTALCTMGQFAHASTMSHPEQLIDVTEQFLEQVVTDYLSRSDIDARHEIVVSRLDPRLRLHQCDQPLATRLGSTNGAPIGRVTVRVSCQGSNPWSVFVPAQVRLYREVIVASRSLLRNTVLRESDVSTAERDVSSLNQGYVTRLDEVLGNKLTRPVQPDQVIAPNQMELAKAVRKGDHVVITARSGTISVRMPGEAMADGVPGKQIPVKNRRSGRTVKARVIGPGQVEVAM</sequence>
<evidence type="ECO:0000256" key="7">
    <source>
        <dbReference type="SAM" id="SignalP"/>
    </source>
</evidence>
<keyword evidence="9" id="KW-0966">Cell projection</keyword>
<dbReference type="InterPro" id="IPR039246">
    <property type="entry name" value="Flagellar_FlgA"/>
</dbReference>
<dbReference type="InterPro" id="IPR041231">
    <property type="entry name" value="FlgA_N"/>
</dbReference>
<gene>
    <name evidence="9" type="ORF">B597_012595</name>
</gene>